<dbReference type="Proteomes" id="UP000070160">
    <property type="component" value="Unassembled WGS sequence"/>
</dbReference>
<accession>A0A134CDF1</accession>
<evidence type="ECO:0000313" key="2">
    <source>
        <dbReference type="Proteomes" id="UP000070160"/>
    </source>
</evidence>
<protein>
    <submittedName>
        <fullName evidence="1">Uncharacterized protein</fullName>
    </submittedName>
</protein>
<dbReference type="AlphaFoldDB" id="A0A134CDF1"/>
<reference evidence="2" key="1">
    <citation type="submission" date="2016-01" db="EMBL/GenBank/DDBJ databases">
        <authorList>
            <person name="Mitreva M."/>
            <person name="Pepin K.H."/>
            <person name="Mihindukulasuriya K.A."/>
            <person name="Fulton R."/>
            <person name="Fronick C."/>
            <person name="O'Laughlin M."/>
            <person name="Miner T."/>
            <person name="Herter B."/>
            <person name="Rosa B.A."/>
            <person name="Cordes M."/>
            <person name="Tomlinson C."/>
            <person name="Wollam A."/>
            <person name="Palsikar V.B."/>
            <person name="Mardis E.R."/>
            <person name="Wilson R.K."/>
        </authorList>
    </citation>
    <scope>NUCLEOTIDE SEQUENCE [LARGE SCALE GENOMIC DNA]</scope>
    <source>
        <strain evidence="2">KA00182</strain>
    </source>
</reference>
<proteinExistence type="predicted"/>
<name>A0A134CDF1_9FIRM</name>
<sequence length="44" mass="5092">MKENNFIIRYRELTVVEVSAKIRVSALELQMMNLTGIACYSDIK</sequence>
<comment type="caution">
    <text evidence="1">The sequence shown here is derived from an EMBL/GenBank/DDBJ whole genome shotgun (WGS) entry which is preliminary data.</text>
</comment>
<keyword evidence="2" id="KW-1185">Reference proteome</keyword>
<dbReference type="EMBL" id="LSDT01000050">
    <property type="protein sequence ID" value="KXB90213.1"/>
    <property type="molecule type" value="Genomic_DNA"/>
</dbReference>
<dbReference type="STRING" id="1588748.HMPREF3182_01527"/>
<evidence type="ECO:0000313" key="1">
    <source>
        <dbReference type="EMBL" id="KXB90213.1"/>
    </source>
</evidence>
<organism evidence="1 2">
    <name type="scientific">Megasphaera hutchinsoni</name>
    <dbReference type="NCBI Taxonomy" id="1588748"/>
    <lineage>
        <taxon>Bacteria</taxon>
        <taxon>Bacillati</taxon>
        <taxon>Bacillota</taxon>
        <taxon>Negativicutes</taxon>
        <taxon>Veillonellales</taxon>
        <taxon>Veillonellaceae</taxon>
        <taxon>Megasphaera</taxon>
    </lineage>
</organism>
<gene>
    <name evidence="1" type="ORF">HMPREF3182_01527</name>
</gene>